<reference evidence="1 2" key="1">
    <citation type="submission" date="2024-03" db="EMBL/GenBank/DDBJ databases">
        <title>Draft genome sequence of Pseudonocardia nematodicida JCM 31783.</title>
        <authorList>
            <person name="Butdee W."/>
            <person name="Duangmal K."/>
        </authorList>
    </citation>
    <scope>NUCLEOTIDE SEQUENCE [LARGE SCALE GENOMIC DNA]</scope>
    <source>
        <strain evidence="1 2">JCM 31783</strain>
    </source>
</reference>
<dbReference type="Gene3D" id="2.60.120.620">
    <property type="entry name" value="q2cbj1_9rhob like domain"/>
    <property type="match status" value="1"/>
</dbReference>
<keyword evidence="1" id="KW-0223">Dioxygenase</keyword>
<name>A0ABV1K666_9PSEU</name>
<dbReference type="InterPro" id="IPR008775">
    <property type="entry name" value="Phytyl_CoA_dOase-like"/>
</dbReference>
<dbReference type="GO" id="GO:0051213">
    <property type="term" value="F:dioxygenase activity"/>
    <property type="evidence" value="ECO:0007669"/>
    <property type="project" value="UniProtKB-KW"/>
</dbReference>
<gene>
    <name evidence="1" type="ORF">WIS52_01330</name>
</gene>
<comment type="caution">
    <text evidence="1">The sequence shown here is derived from an EMBL/GenBank/DDBJ whole genome shotgun (WGS) entry which is preliminary data.</text>
</comment>
<dbReference type="EMBL" id="JBEDNQ010000001">
    <property type="protein sequence ID" value="MEQ3549097.1"/>
    <property type="molecule type" value="Genomic_DNA"/>
</dbReference>
<dbReference type="SUPFAM" id="SSF51197">
    <property type="entry name" value="Clavaminate synthase-like"/>
    <property type="match status" value="1"/>
</dbReference>
<dbReference type="PANTHER" id="PTHR20883:SF48">
    <property type="entry name" value="ECTOINE DIOXYGENASE"/>
    <property type="match status" value="1"/>
</dbReference>
<dbReference type="PANTHER" id="PTHR20883">
    <property type="entry name" value="PHYTANOYL-COA DIOXYGENASE DOMAIN CONTAINING 1"/>
    <property type="match status" value="1"/>
</dbReference>
<evidence type="ECO:0000313" key="2">
    <source>
        <dbReference type="Proteomes" id="UP001494902"/>
    </source>
</evidence>
<proteinExistence type="predicted"/>
<evidence type="ECO:0000313" key="1">
    <source>
        <dbReference type="EMBL" id="MEQ3549097.1"/>
    </source>
</evidence>
<protein>
    <submittedName>
        <fullName evidence="1">Phytanoyl-CoA dioxygenase family protein</fullName>
    </submittedName>
</protein>
<dbReference type="Pfam" id="PF05721">
    <property type="entry name" value="PhyH"/>
    <property type="match status" value="1"/>
</dbReference>
<accession>A0ABV1K666</accession>
<dbReference type="Proteomes" id="UP001494902">
    <property type="component" value="Unassembled WGS sequence"/>
</dbReference>
<organism evidence="1 2">
    <name type="scientific">Pseudonocardia nematodicida</name>
    <dbReference type="NCBI Taxonomy" id="1206997"/>
    <lineage>
        <taxon>Bacteria</taxon>
        <taxon>Bacillati</taxon>
        <taxon>Actinomycetota</taxon>
        <taxon>Actinomycetes</taxon>
        <taxon>Pseudonocardiales</taxon>
        <taxon>Pseudonocardiaceae</taxon>
        <taxon>Pseudonocardia</taxon>
    </lineage>
</organism>
<dbReference type="RefSeq" id="WP_349296187.1">
    <property type="nucleotide sequence ID" value="NZ_JBEDNQ010000001.1"/>
</dbReference>
<keyword evidence="2" id="KW-1185">Reference proteome</keyword>
<sequence>MNSDVRESPVLGEAQRRLLPDDDDIAFYDEHGWWVSPRILDDDVLDAAVRGAERFYAGDRDRRLPVETGYVDWHPGDGDEVRNSQHASYRNAELRALALQPVVGAIAARLARTDEIRIFEDTLVYKAPTPAGATGGVVGWHTDYSYSSNCVSQRMLSAWIPTHDVPADRAPLIVVDGSHRWPATEHLRCFNDQDLDGVRTRFATQGREIVEIPLVMGRGQVSFHHSHLVHGSRPNRAELPRMALAVYLQDGDNRYREFWNDGVRIHHFLDGVCRRDADGAPDYADPEFFPVLWRSPDPTVS</sequence>
<keyword evidence="1" id="KW-0560">Oxidoreductase</keyword>